<sequence>MTLNSSLELDNRTEGGILEDLEKILQALQDFKVKNPQILQHLCQSAIATGEMSLGDAESALDWASNYVAEGGN</sequence>
<accession>A0ABR8GTD7</accession>
<reference evidence="1 2" key="1">
    <citation type="journal article" date="2020" name="ISME J.">
        <title>Comparative genomics reveals insights into cyanobacterial evolution and habitat adaptation.</title>
        <authorList>
            <person name="Chen M.Y."/>
            <person name="Teng W.K."/>
            <person name="Zhao L."/>
            <person name="Hu C.X."/>
            <person name="Zhou Y.K."/>
            <person name="Han B.P."/>
            <person name="Song L.R."/>
            <person name="Shu W.S."/>
        </authorList>
    </citation>
    <scope>NUCLEOTIDE SEQUENCE [LARGE SCALE GENOMIC DNA]</scope>
    <source>
        <strain evidence="1 2">FACHB-248</strain>
    </source>
</reference>
<protein>
    <submittedName>
        <fullName evidence="1">Uncharacterized protein</fullName>
    </submittedName>
</protein>
<dbReference type="RefSeq" id="WP_029630704.1">
    <property type="nucleotide sequence ID" value="NZ_JACJTA010000038.1"/>
</dbReference>
<name>A0ABR8GTD7_9CYAN</name>
<evidence type="ECO:0000313" key="2">
    <source>
        <dbReference type="Proteomes" id="UP000660380"/>
    </source>
</evidence>
<dbReference type="EMBL" id="JACJTA010000038">
    <property type="protein sequence ID" value="MBD2606339.1"/>
    <property type="molecule type" value="Genomic_DNA"/>
</dbReference>
<gene>
    <name evidence="1" type="ORF">H6G81_17825</name>
</gene>
<proteinExistence type="predicted"/>
<keyword evidence="2" id="KW-1185">Reference proteome</keyword>
<comment type="caution">
    <text evidence="1">The sequence shown here is derived from an EMBL/GenBank/DDBJ whole genome shotgun (WGS) entry which is preliminary data.</text>
</comment>
<evidence type="ECO:0000313" key="1">
    <source>
        <dbReference type="EMBL" id="MBD2606339.1"/>
    </source>
</evidence>
<dbReference type="Proteomes" id="UP000660380">
    <property type="component" value="Unassembled WGS sequence"/>
</dbReference>
<organism evidence="1 2">
    <name type="scientific">Scytonema hofmannii FACHB-248</name>
    <dbReference type="NCBI Taxonomy" id="1842502"/>
    <lineage>
        <taxon>Bacteria</taxon>
        <taxon>Bacillati</taxon>
        <taxon>Cyanobacteriota</taxon>
        <taxon>Cyanophyceae</taxon>
        <taxon>Nostocales</taxon>
        <taxon>Scytonemataceae</taxon>
        <taxon>Scytonema</taxon>
    </lineage>
</organism>